<gene>
    <name evidence="1" type="primary">g10584</name>
    <name evidence="1" type="ORF">NpPPO83_00010584</name>
</gene>
<evidence type="ECO:0000313" key="1">
    <source>
        <dbReference type="EMBL" id="GME52265.1"/>
    </source>
</evidence>
<proteinExistence type="predicted"/>
<dbReference type="Proteomes" id="UP001165186">
    <property type="component" value="Unassembled WGS sequence"/>
</dbReference>
<dbReference type="EMBL" id="BSXG01000185">
    <property type="protein sequence ID" value="GME52265.1"/>
    <property type="molecule type" value="Genomic_DNA"/>
</dbReference>
<comment type="caution">
    <text evidence="1">The sequence shown here is derived from an EMBL/GenBank/DDBJ whole genome shotgun (WGS) entry which is preliminary data.</text>
</comment>
<sequence>MAGVPHSDASDSRVLDDKESNVPDGFKPHHEAVGMGRENFTPLDIVKEIWAGLGLPETSLDSVILPGVTVTQRHAVVEFKSVQLCGIQGEPERTPKPPVLGLHKTADGYIRIHDAFPNHRDGALQLLGLPPTASRSDVADKTRQWNSIDLETAGLQNKLAMYALRSYKEWDALPQAAAIDKLPISMQRICNGPAGLPPRMAPGNDRCLRGLRVLELTRVIAGPLAGRTLAAHGADVLWVTSPSLPDLPAVDRDLARGKRSIQLDVRDAAGKAKLLELIASCDVFIQGYRPGSLAARGLAPEQLAEINPGIVCANMSAFGPEGPWKERRGFDSLVQTASGMNVSEAEHYGGGEAAKILPCQALDHGSGYLLATGICAALWRRATEGGAWRVDVSLAGTMKYLRSLGQYEGKSGFECADVGSPEEVEEFLETRQSGFGTLRAVRHSATVDGCEPDVLYWTENPLDNMKSVCPY</sequence>
<evidence type="ECO:0000313" key="2">
    <source>
        <dbReference type="Proteomes" id="UP001165186"/>
    </source>
</evidence>
<accession>A0ACB5SPY0</accession>
<protein>
    <submittedName>
        <fullName evidence="1">Uncharacterized protein FOBC_07938</fullName>
    </submittedName>
</protein>
<keyword evidence="2" id="KW-1185">Reference proteome</keyword>
<reference evidence="1" key="1">
    <citation type="submission" date="2024-09" db="EMBL/GenBank/DDBJ databases">
        <title>Draft Genome Sequences of Neofusicoccum parvum.</title>
        <authorList>
            <person name="Ashida A."/>
            <person name="Camagna M."/>
            <person name="Tanaka A."/>
            <person name="Takemoto D."/>
        </authorList>
    </citation>
    <scope>NUCLEOTIDE SEQUENCE</scope>
    <source>
        <strain evidence="1">PPO83</strain>
    </source>
</reference>
<name>A0ACB5SPY0_9PEZI</name>
<organism evidence="1 2">
    <name type="scientific">Neofusicoccum parvum</name>
    <dbReference type="NCBI Taxonomy" id="310453"/>
    <lineage>
        <taxon>Eukaryota</taxon>
        <taxon>Fungi</taxon>
        <taxon>Dikarya</taxon>
        <taxon>Ascomycota</taxon>
        <taxon>Pezizomycotina</taxon>
        <taxon>Dothideomycetes</taxon>
        <taxon>Dothideomycetes incertae sedis</taxon>
        <taxon>Botryosphaeriales</taxon>
        <taxon>Botryosphaeriaceae</taxon>
        <taxon>Neofusicoccum</taxon>
    </lineage>
</organism>